<evidence type="ECO:0000313" key="4">
    <source>
        <dbReference type="Proteomes" id="UP000192591"/>
    </source>
</evidence>
<dbReference type="Proteomes" id="UP000192591">
    <property type="component" value="Unassembled WGS sequence"/>
</dbReference>
<organism evidence="3 4">
    <name type="scientific">Saccharomonospora piscinae</name>
    <dbReference type="NCBI Taxonomy" id="687388"/>
    <lineage>
        <taxon>Bacteria</taxon>
        <taxon>Bacillati</taxon>
        <taxon>Actinomycetota</taxon>
        <taxon>Actinomycetes</taxon>
        <taxon>Pseudonocardiales</taxon>
        <taxon>Pseudonocardiaceae</taxon>
        <taxon>Saccharomonospora</taxon>
    </lineage>
</organism>
<keyword evidence="2" id="KW-0472">Membrane</keyword>
<gene>
    <name evidence="3" type="ORF">B1813_09065</name>
</gene>
<feature type="transmembrane region" description="Helical" evidence="2">
    <location>
        <begin position="49"/>
        <end position="70"/>
    </location>
</feature>
<evidence type="ECO:0000256" key="1">
    <source>
        <dbReference type="SAM" id="MobiDB-lite"/>
    </source>
</evidence>
<feature type="compositionally biased region" description="Pro residues" evidence="1">
    <location>
        <begin position="19"/>
        <end position="31"/>
    </location>
</feature>
<keyword evidence="2" id="KW-1133">Transmembrane helix</keyword>
<feature type="transmembrane region" description="Helical" evidence="2">
    <location>
        <begin position="146"/>
        <end position="164"/>
    </location>
</feature>
<sequence length="168" mass="17106">MSVGQNGPGFPQEPQQQPGMPPMPTANPLPASPAASDISGMRRERPGTLTAAAVLGFVTSGFEIIGGLLWILGGAVVGDLETTFETGTNIGTIVTVLGLFSLVVGGVYIWGGVMALKMKTMVLFVAAGAGVVLNTVALALSEGELGLLSLLLGAVTLLLMALPASRRF</sequence>
<dbReference type="EMBL" id="MWIH01000005">
    <property type="protein sequence ID" value="OQO92354.1"/>
    <property type="molecule type" value="Genomic_DNA"/>
</dbReference>
<dbReference type="RefSeq" id="WP_081191427.1">
    <property type="nucleotide sequence ID" value="NZ_MWIH01000005.1"/>
</dbReference>
<dbReference type="STRING" id="1962155.B1813_09065"/>
<feature type="transmembrane region" description="Helical" evidence="2">
    <location>
        <begin position="90"/>
        <end position="110"/>
    </location>
</feature>
<protein>
    <recommendedName>
        <fullName evidence="5">Integral membrane protein</fullName>
    </recommendedName>
</protein>
<proteinExistence type="predicted"/>
<comment type="caution">
    <text evidence="3">The sequence shown here is derived from an EMBL/GenBank/DDBJ whole genome shotgun (WGS) entry which is preliminary data.</text>
</comment>
<evidence type="ECO:0000313" key="3">
    <source>
        <dbReference type="EMBL" id="OQO92354.1"/>
    </source>
</evidence>
<keyword evidence="4" id="KW-1185">Reference proteome</keyword>
<feature type="transmembrane region" description="Helical" evidence="2">
    <location>
        <begin position="122"/>
        <end position="140"/>
    </location>
</feature>
<dbReference type="AlphaFoldDB" id="A0A1V9A603"/>
<reference evidence="3 4" key="1">
    <citation type="submission" date="2017-02" db="EMBL/GenBank/DDBJ databases">
        <title>Draft genome of Saccharomonospora sp. 154.</title>
        <authorList>
            <person name="Alonso-Carmona G.S."/>
            <person name="De La Haba R."/>
            <person name="Vera-Gargallo B."/>
            <person name="Sandoval-Trujillo A.H."/>
            <person name="Ramirez-Duran N."/>
            <person name="Ventosa A."/>
        </authorList>
    </citation>
    <scope>NUCLEOTIDE SEQUENCE [LARGE SCALE GENOMIC DNA]</scope>
    <source>
        <strain evidence="3 4">LRS4.154</strain>
    </source>
</reference>
<evidence type="ECO:0008006" key="5">
    <source>
        <dbReference type="Google" id="ProtNLM"/>
    </source>
</evidence>
<accession>A0A1V9A603</accession>
<feature type="compositionally biased region" description="Low complexity" evidence="1">
    <location>
        <begin position="1"/>
        <end position="18"/>
    </location>
</feature>
<feature type="region of interest" description="Disordered" evidence="1">
    <location>
        <begin position="1"/>
        <end position="41"/>
    </location>
</feature>
<keyword evidence="2" id="KW-0812">Transmembrane</keyword>
<evidence type="ECO:0000256" key="2">
    <source>
        <dbReference type="SAM" id="Phobius"/>
    </source>
</evidence>
<name>A0A1V9A603_SACPI</name>